<comment type="caution">
    <text evidence="4">The sequence shown here is derived from an EMBL/GenBank/DDBJ whole genome shotgun (WGS) entry which is preliminary data.</text>
</comment>
<evidence type="ECO:0000256" key="1">
    <source>
        <dbReference type="ARBA" id="ARBA00004123"/>
    </source>
</evidence>
<protein>
    <recommendedName>
        <fullName evidence="6">ARCA-like protein</fullName>
    </recommendedName>
</protein>
<keyword evidence="5" id="KW-1185">Reference proteome</keyword>
<feature type="region of interest" description="Disordered" evidence="3">
    <location>
        <begin position="133"/>
        <end position="159"/>
    </location>
</feature>
<dbReference type="PANTHER" id="PTHR37534:SF2">
    <property type="entry name" value="N-ACETYLTRANSFERASE DOMAIN-CONTAINING PROTEIN"/>
    <property type="match status" value="1"/>
</dbReference>
<proteinExistence type="predicted"/>
<dbReference type="PANTHER" id="PTHR37534">
    <property type="entry name" value="TRANSCRIPTIONAL ACTIVATOR PROTEIN UGA3"/>
    <property type="match status" value="1"/>
</dbReference>
<dbReference type="GO" id="GO:0045944">
    <property type="term" value="P:positive regulation of transcription by RNA polymerase II"/>
    <property type="evidence" value="ECO:0007669"/>
    <property type="project" value="TreeGrafter"/>
</dbReference>
<dbReference type="AlphaFoldDB" id="A0A2S4KPN0"/>
<accession>A0A2S4KPN0</accession>
<organism evidence="4 5">
    <name type="scientific">Tolypocladium paradoxum</name>
    <dbReference type="NCBI Taxonomy" id="94208"/>
    <lineage>
        <taxon>Eukaryota</taxon>
        <taxon>Fungi</taxon>
        <taxon>Dikarya</taxon>
        <taxon>Ascomycota</taxon>
        <taxon>Pezizomycotina</taxon>
        <taxon>Sordariomycetes</taxon>
        <taxon>Hypocreomycetidae</taxon>
        <taxon>Hypocreales</taxon>
        <taxon>Ophiocordycipitaceae</taxon>
        <taxon>Tolypocladium</taxon>
    </lineage>
</organism>
<dbReference type="GO" id="GO:0005634">
    <property type="term" value="C:nucleus"/>
    <property type="evidence" value="ECO:0007669"/>
    <property type="project" value="UniProtKB-SubCell"/>
</dbReference>
<dbReference type="Proteomes" id="UP000237481">
    <property type="component" value="Unassembled WGS sequence"/>
</dbReference>
<dbReference type="OrthoDB" id="8120565at2759"/>
<comment type="subcellular location">
    <subcellularLocation>
        <location evidence="1">Nucleus</location>
    </subcellularLocation>
</comment>
<dbReference type="GO" id="GO:0000976">
    <property type="term" value="F:transcription cis-regulatory region binding"/>
    <property type="evidence" value="ECO:0007669"/>
    <property type="project" value="TreeGrafter"/>
</dbReference>
<name>A0A2S4KPN0_9HYPO</name>
<dbReference type="Pfam" id="PF11951">
    <property type="entry name" value="Fungal_trans_2"/>
    <property type="match status" value="1"/>
</dbReference>
<reference evidence="4 5" key="1">
    <citation type="submission" date="2018-01" db="EMBL/GenBank/DDBJ databases">
        <title>Harnessing the power of phylogenomics to disentangle the directionality and signatures of interkingdom host jumping in the parasitic fungal genus Tolypocladium.</title>
        <authorList>
            <person name="Quandt C.A."/>
            <person name="Patterson W."/>
            <person name="Spatafora J.W."/>
        </authorList>
    </citation>
    <scope>NUCLEOTIDE SEQUENCE [LARGE SCALE GENOMIC DNA]</scope>
    <source>
        <strain evidence="4 5">NRBC 100945</strain>
    </source>
</reference>
<evidence type="ECO:0000313" key="5">
    <source>
        <dbReference type="Proteomes" id="UP000237481"/>
    </source>
</evidence>
<dbReference type="InterPro" id="IPR021858">
    <property type="entry name" value="Fun_TF"/>
</dbReference>
<evidence type="ECO:0000256" key="3">
    <source>
        <dbReference type="SAM" id="MobiDB-lite"/>
    </source>
</evidence>
<feature type="compositionally biased region" description="Low complexity" evidence="3">
    <location>
        <begin position="45"/>
        <end position="57"/>
    </location>
</feature>
<sequence>MVIIMREGDSLPNMAPQQRKRIVPCGYCRAHQQTQVTDATPVPASSSVRQNESQSSECQPQGNAFDDGEGAGCHSRALEVPLAATAESSTGPLSPQFLTHQYPENANFVDRGGDAEPSISFNTDHCLAHVPSPASTSTSLVRNEVRGNTLSSPSTPRSAQSIVPGYWVAITTGGSDCNTASSNGQNRRDCSFDTNVPHLSTRDLQTRNGSKDVLQLQLQESCLLRCFIEQLATNFDTTDRQCQYIHVVPLRAMRSTLLLNAICAASARYLIHKFQSTPGRAIEYDGIPLPGLHEESALYYHNICIQCLTREPPDSTKPSNDDILVAITILRFHEQVDVHLTKSDSETYLTTAQAVVHADSDASSEPLHIFGCSPLQSCIYSHRFLPLRRSACLIALRQEIWSVLLYRRPFRLPLYIFDDYRGFDATVADDYDWANRIIVWCAHVLKSCFGTDDTAGDKSFSNGTRDNGSDAENWKSLKSFLDIWNIQQPSHFQPLYYEEPDPSRGTYFPRVWQANACQVMGLQHLELARIVLEVHDTKLERLGIGAGAANKAVEDCLRQSTKRICGLAWSNKRMQTAMVTAGVSISLCGEYFQDYGEQAAIIDLLATLEQEHAWPTQTLVEALQRAWNS</sequence>
<dbReference type="GO" id="GO:0003700">
    <property type="term" value="F:DNA-binding transcription factor activity"/>
    <property type="evidence" value="ECO:0007669"/>
    <property type="project" value="TreeGrafter"/>
</dbReference>
<feature type="region of interest" description="Disordered" evidence="3">
    <location>
        <begin position="36"/>
        <end position="72"/>
    </location>
</feature>
<gene>
    <name evidence="4" type="ORF">TPAR_07684</name>
</gene>
<evidence type="ECO:0008006" key="6">
    <source>
        <dbReference type="Google" id="ProtNLM"/>
    </source>
</evidence>
<dbReference type="EMBL" id="PKSG01000907">
    <property type="protein sequence ID" value="POR32114.1"/>
    <property type="molecule type" value="Genomic_DNA"/>
</dbReference>
<evidence type="ECO:0000256" key="2">
    <source>
        <dbReference type="ARBA" id="ARBA00023242"/>
    </source>
</evidence>
<keyword evidence="2" id="KW-0539">Nucleus</keyword>
<evidence type="ECO:0000313" key="4">
    <source>
        <dbReference type="EMBL" id="POR32114.1"/>
    </source>
</evidence>